<dbReference type="InterPro" id="IPR014710">
    <property type="entry name" value="RmlC-like_jellyroll"/>
</dbReference>
<gene>
    <name evidence="1" type="ORF">SOCE26_001110</name>
</gene>
<protein>
    <recommendedName>
        <fullName evidence="3">Cupin 2 conserved barrel domain-containing protein</fullName>
    </recommendedName>
</protein>
<sequence>MPEKNLQSPVRARVHDPRMTRHDSHAFHLSDTYVQLLDGGAAKQIPVDAEFWAKIGEREELHAGRMVGLFHMAESPDHREVHPLGDEVLILLSGSVDVVLEDERGERVIELRDQGTCIVPRGVWHRQIVRAPSVMIFITPGDGTQHDAC</sequence>
<accession>A0A2L0EHH4</accession>
<dbReference type="InterPro" id="IPR011051">
    <property type="entry name" value="RmlC_Cupin_sf"/>
</dbReference>
<dbReference type="EMBL" id="CP012673">
    <property type="protein sequence ID" value="AUX38733.1"/>
    <property type="molecule type" value="Genomic_DNA"/>
</dbReference>
<proteinExistence type="predicted"/>
<dbReference type="Proteomes" id="UP000238348">
    <property type="component" value="Chromosome"/>
</dbReference>
<name>A0A2L0EHH4_SORCE</name>
<evidence type="ECO:0008006" key="3">
    <source>
        <dbReference type="Google" id="ProtNLM"/>
    </source>
</evidence>
<dbReference type="AlphaFoldDB" id="A0A2L0EHH4"/>
<dbReference type="SUPFAM" id="SSF51182">
    <property type="entry name" value="RmlC-like cupins"/>
    <property type="match status" value="1"/>
</dbReference>
<organism evidence="1 2">
    <name type="scientific">Sorangium cellulosum</name>
    <name type="common">Polyangium cellulosum</name>
    <dbReference type="NCBI Taxonomy" id="56"/>
    <lineage>
        <taxon>Bacteria</taxon>
        <taxon>Pseudomonadati</taxon>
        <taxon>Myxococcota</taxon>
        <taxon>Polyangia</taxon>
        <taxon>Polyangiales</taxon>
        <taxon>Polyangiaceae</taxon>
        <taxon>Sorangium</taxon>
    </lineage>
</organism>
<reference evidence="1 2" key="1">
    <citation type="submission" date="2015-09" db="EMBL/GenBank/DDBJ databases">
        <title>Sorangium comparison.</title>
        <authorList>
            <person name="Zaburannyi N."/>
            <person name="Bunk B."/>
            <person name="Overmann J."/>
            <person name="Mueller R."/>
        </authorList>
    </citation>
    <scope>NUCLEOTIDE SEQUENCE [LARGE SCALE GENOMIC DNA]</scope>
    <source>
        <strain evidence="1 2">So ce26</strain>
    </source>
</reference>
<evidence type="ECO:0000313" key="1">
    <source>
        <dbReference type="EMBL" id="AUX38733.1"/>
    </source>
</evidence>
<evidence type="ECO:0000313" key="2">
    <source>
        <dbReference type="Proteomes" id="UP000238348"/>
    </source>
</evidence>
<dbReference type="Gene3D" id="2.60.120.10">
    <property type="entry name" value="Jelly Rolls"/>
    <property type="match status" value="1"/>
</dbReference>